<dbReference type="EMBL" id="MT142202">
    <property type="protein sequence ID" value="QJA76063.1"/>
    <property type="molecule type" value="Genomic_DNA"/>
</dbReference>
<protein>
    <submittedName>
        <fullName evidence="2">Uncharacterized protein</fullName>
    </submittedName>
</protein>
<evidence type="ECO:0000313" key="3">
    <source>
        <dbReference type="EMBL" id="QJA76063.1"/>
    </source>
</evidence>
<gene>
    <name evidence="3" type="ORF">MM415A01589_0015</name>
    <name evidence="2" type="ORF">TM448A04475_0007</name>
</gene>
<feature type="region of interest" description="Disordered" evidence="1">
    <location>
        <begin position="1"/>
        <end position="24"/>
    </location>
</feature>
<organism evidence="2">
    <name type="scientific">viral metagenome</name>
    <dbReference type="NCBI Taxonomy" id="1070528"/>
    <lineage>
        <taxon>unclassified sequences</taxon>
        <taxon>metagenomes</taxon>
        <taxon>organismal metagenomes</taxon>
    </lineage>
</organism>
<accession>A0A6H2A394</accession>
<dbReference type="EMBL" id="MT144485">
    <property type="protein sequence ID" value="QJA54199.1"/>
    <property type="molecule type" value="Genomic_DNA"/>
</dbReference>
<proteinExistence type="predicted"/>
<name>A0A6H2A394_9ZZZZ</name>
<feature type="compositionally biased region" description="Basic residues" evidence="1">
    <location>
        <begin position="12"/>
        <end position="24"/>
    </location>
</feature>
<dbReference type="AlphaFoldDB" id="A0A6H2A394"/>
<evidence type="ECO:0000313" key="2">
    <source>
        <dbReference type="EMBL" id="QJA54199.1"/>
    </source>
</evidence>
<reference evidence="2" key="1">
    <citation type="submission" date="2020-03" db="EMBL/GenBank/DDBJ databases">
        <title>The deep terrestrial virosphere.</title>
        <authorList>
            <person name="Holmfeldt K."/>
            <person name="Nilsson E."/>
            <person name="Simone D."/>
            <person name="Lopez-Fernandez M."/>
            <person name="Wu X."/>
            <person name="de Brujin I."/>
            <person name="Lundin D."/>
            <person name="Andersson A."/>
            <person name="Bertilsson S."/>
            <person name="Dopson M."/>
        </authorList>
    </citation>
    <scope>NUCLEOTIDE SEQUENCE</scope>
    <source>
        <strain evidence="3">MM415A01589</strain>
        <strain evidence="2">TM448A04475</strain>
    </source>
</reference>
<sequence length="119" mass="13750">MGNELQHETRGKGRMSVKHPLTKKQRKKYIIRAWKDRRNPKKVCSRFVTGKGYFTGTITLADGSKIHVLDGVLLNCGLTDFHPSSGRKARSTPRLTYHYTEELPSWDNRSHKQIFKPVQ</sequence>
<feature type="compositionally biased region" description="Basic and acidic residues" evidence="1">
    <location>
        <begin position="1"/>
        <end position="11"/>
    </location>
</feature>
<evidence type="ECO:0000256" key="1">
    <source>
        <dbReference type="SAM" id="MobiDB-lite"/>
    </source>
</evidence>